<reference evidence="1 2" key="2">
    <citation type="submission" date="2016-12" db="EMBL/GenBank/DDBJ databases">
        <title>Draft Genome Sequence of Cystobacter ferrugineus Strain Cbfe23.</title>
        <authorList>
            <person name="Akbar S."/>
            <person name="Dowd S.E."/>
            <person name="Stevens D.C."/>
        </authorList>
    </citation>
    <scope>NUCLEOTIDE SEQUENCE [LARGE SCALE GENOMIC DNA]</scope>
    <source>
        <strain evidence="1 2">Cbfe23</strain>
    </source>
</reference>
<sequence length="397" mass="41524">MASCPSTEPEACARLSSTFAVDESRLGLRIQEDEAVEVVHREAIQPILGAGLAGTPGQIDAPAQVQTVGLIGASLGIVATPTNRVGLLSLSVNPLAISSKGRGSSVRLSRLFDVSVALSASLMEPFLPELIGLRANLDFVGAAVAHREFNTLSTTLLQATRRVFTTEGWFREDLRRALDTLTPEQRARCLDALFAVPVTLDGLASCSPELPARLLAAASASAPYQKALDDFQDALDSSHGGLNVQLDVPATPSSTVPFRAALLGAGTFGLVGDARAPWRLDAMASLGPDCLLLPGDSALGVSLAAALAVKARLARGLPRLHSSIGLRGHVGQAAQVRVLSLASRPGNYLQAQWGASLPLWRSGLTMSGGLNWTLVGRESGQMAFALNLLYSLPGGER</sequence>
<protein>
    <submittedName>
        <fullName evidence="1">Uncharacterized protein</fullName>
    </submittedName>
</protein>
<dbReference type="STRING" id="83449.BON30_31555"/>
<proteinExistence type="predicted"/>
<name>A0A1L9B420_9BACT</name>
<organism evidence="1 2">
    <name type="scientific">Cystobacter ferrugineus</name>
    <dbReference type="NCBI Taxonomy" id="83449"/>
    <lineage>
        <taxon>Bacteria</taxon>
        <taxon>Pseudomonadati</taxon>
        <taxon>Myxococcota</taxon>
        <taxon>Myxococcia</taxon>
        <taxon>Myxococcales</taxon>
        <taxon>Cystobacterineae</taxon>
        <taxon>Archangiaceae</taxon>
        <taxon>Cystobacter</taxon>
    </lineage>
</organism>
<gene>
    <name evidence="1" type="ORF">BON30_31555</name>
</gene>
<dbReference type="AlphaFoldDB" id="A0A1L9B420"/>
<comment type="caution">
    <text evidence="1">The sequence shown here is derived from an EMBL/GenBank/DDBJ whole genome shotgun (WGS) entry which is preliminary data.</text>
</comment>
<dbReference type="Proteomes" id="UP000182229">
    <property type="component" value="Unassembled WGS sequence"/>
</dbReference>
<evidence type="ECO:0000313" key="1">
    <source>
        <dbReference type="EMBL" id="OJH37021.1"/>
    </source>
</evidence>
<accession>A0A1L9B420</accession>
<reference evidence="2" key="1">
    <citation type="submission" date="2016-11" db="EMBL/GenBank/DDBJ databases">
        <authorList>
            <person name="Shukria A."/>
            <person name="Stevens D.C."/>
        </authorList>
    </citation>
    <scope>NUCLEOTIDE SEQUENCE [LARGE SCALE GENOMIC DNA]</scope>
    <source>
        <strain evidence="2">Cbfe23</strain>
    </source>
</reference>
<evidence type="ECO:0000313" key="2">
    <source>
        <dbReference type="Proteomes" id="UP000182229"/>
    </source>
</evidence>
<dbReference type="EMBL" id="MPIN01000009">
    <property type="protein sequence ID" value="OJH37021.1"/>
    <property type="molecule type" value="Genomic_DNA"/>
</dbReference>
<keyword evidence="2" id="KW-1185">Reference proteome</keyword>